<gene>
    <name evidence="5" type="ORF">M4L89_06930</name>
</gene>
<dbReference type="InterPro" id="IPR050559">
    <property type="entry name" value="P-Pant_transferase_sf"/>
</dbReference>
<dbReference type="GO" id="GO:0008897">
    <property type="term" value="F:holo-[acyl-carrier-protein] synthase activity"/>
    <property type="evidence" value="ECO:0007669"/>
    <property type="project" value="InterPro"/>
</dbReference>
<dbReference type="InterPro" id="IPR055066">
    <property type="entry name" value="AASDHPPT_N"/>
</dbReference>
<keyword evidence="2 5" id="KW-0808">Transferase</keyword>
<dbReference type="EMBL" id="JAMBQA010000003">
    <property type="protein sequence ID" value="MDG0845957.1"/>
    <property type="molecule type" value="Genomic_DNA"/>
</dbReference>
<evidence type="ECO:0000313" key="5">
    <source>
        <dbReference type="EMBL" id="MDG0845957.1"/>
    </source>
</evidence>
<comment type="caution">
    <text evidence="5">The sequence shown here is derived from an EMBL/GenBank/DDBJ whole genome shotgun (WGS) entry which is preliminary data.</text>
</comment>
<organism evidence="5 6">
    <name type="scientific">Staphylococcus equorum</name>
    <dbReference type="NCBI Taxonomy" id="246432"/>
    <lineage>
        <taxon>Bacteria</taxon>
        <taxon>Bacillati</taxon>
        <taxon>Bacillota</taxon>
        <taxon>Bacilli</taxon>
        <taxon>Bacillales</taxon>
        <taxon>Staphylococcaceae</taxon>
        <taxon>Staphylococcus</taxon>
    </lineage>
</organism>
<dbReference type="Proteomes" id="UP001152422">
    <property type="component" value="Unassembled WGS sequence"/>
</dbReference>
<evidence type="ECO:0000259" key="4">
    <source>
        <dbReference type="Pfam" id="PF22624"/>
    </source>
</evidence>
<dbReference type="GO" id="GO:0005829">
    <property type="term" value="C:cytosol"/>
    <property type="evidence" value="ECO:0007669"/>
    <property type="project" value="TreeGrafter"/>
</dbReference>
<dbReference type="GO" id="GO:0019878">
    <property type="term" value="P:lysine biosynthetic process via aminoadipic acid"/>
    <property type="evidence" value="ECO:0007669"/>
    <property type="project" value="TreeGrafter"/>
</dbReference>
<evidence type="ECO:0000259" key="3">
    <source>
        <dbReference type="Pfam" id="PF01648"/>
    </source>
</evidence>
<accession>A0A9X4L3Y6</accession>
<sequence length="225" mass="26352">MKLYLINVSDLNYDAIQKRFLNRIKGDKRSRIHKLHVENDKMLALVSELLLYYALIQDYRFSPEELIFEENEYGKPFLAKAQNVHFNLSHSNDWAACYISNSSVGVDIEQIEDINKKLFNDITHDSERATLSNNKENFFSIWCLKESYIKFVGQGLYLNIQDLSFDLNRKQNIKLSYNNQVITNHFLLLDIIANYKVAVCCKNITEPDIELVTYQNIKKSLIKVL</sequence>
<protein>
    <submittedName>
        <fullName evidence="5">4'-phosphopantetheinyl transferase superfamily protein</fullName>
    </submittedName>
</protein>
<dbReference type="InterPro" id="IPR037143">
    <property type="entry name" value="4-PPantetheinyl_Trfase_dom_sf"/>
</dbReference>
<comment type="similarity">
    <text evidence="1">Belongs to the P-Pant transferase superfamily. Gsp/Sfp/HetI/AcpT family.</text>
</comment>
<dbReference type="PANTHER" id="PTHR12215">
    <property type="entry name" value="PHOSPHOPANTETHEINE TRANSFERASE"/>
    <property type="match status" value="1"/>
</dbReference>
<evidence type="ECO:0000256" key="2">
    <source>
        <dbReference type="ARBA" id="ARBA00022679"/>
    </source>
</evidence>
<dbReference type="Pfam" id="PF01648">
    <property type="entry name" value="ACPS"/>
    <property type="match status" value="1"/>
</dbReference>
<dbReference type="GO" id="GO:0000287">
    <property type="term" value="F:magnesium ion binding"/>
    <property type="evidence" value="ECO:0007669"/>
    <property type="project" value="InterPro"/>
</dbReference>
<dbReference type="RefSeq" id="WP_002511954.1">
    <property type="nucleotide sequence ID" value="NZ_JABUYQ010000016.1"/>
</dbReference>
<dbReference type="PANTHER" id="PTHR12215:SF10">
    <property type="entry name" value="L-AMINOADIPATE-SEMIALDEHYDE DEHYDROGENASE-PHOSPHOPANTETHEINYL TRANSFERASE"/>
    <property type="match status" value="1"/>
</dbReference>
<feature type="domain" description="4'-phosphopantetheinyl transferase N-terminal" evidence="4">
    <location>
        <begin position="20"/>
        <end position="96"/>
    </location>
</feature>
<dbReference type="AlphaFoldDB" id="A0A9X4L3Y6"/>
<keyword evidence="6" id="KW-1185">Reference proteome</keyword>
<dbReference type="Pfam" id="PF22624">
    <property type="entry name" value="AASDHPPT_N"/>
    <property type="match status" value="1"/>
</dbReference>
<evidence type="ECO:0000313" key="6">
    <source>
        <dbReference type="Proteomes" id="UP001152422"/>
    </source>
</evidence>
<evidence type="ECO:0000256" key="1">
    <source>
        <dbReference type="ARBA" id="ARBA00010990"/>
    </source>
</evidence>
<dbReference type="SUPFAM" id="SSF56214">
    <property type="entry name" value="4'-phosphopantetheinyl transferase"/>
    <property type="match status" value="2"/>
</dbReference>
<dbReference type="Gene3D" id="3.90.470.20">
    <property type="entry name" value="4'-phosphopantetheinyl transferase domain"/>
    <property type="match status" value="2"/>
</dbReference>
<proteinExistence type="inferred from homology"/>
<dbReference type="InterPro" id="IPR008278">
    <property type="entry name" value="4-PPantetheinyl_Trfase_dom"/>
</dbReference>
<name>A0A9X4L3Y6_9STAP</name>
<feature type="domain" description="4'-phosphopantetheinyl transferase" evidence="3">
    <location>
        <begin position="103"/>
        <end position="200"/>
    </location>
</feature>
<reference evidence="5" key="1">
    <citation type="submission" date="2022-05" db="EMBL/GenBank/DDBJ databases">
        <title>Comparative genomics of Staphylococcus equorum isolates.</title>
        <authorList>
            <person name="Luelf R.H."/>
        </authorList>
    </citation>
    <scope>NUCLEOTIDE SEQUENCE</scope>
    <source>
        <strain evidence="5">TMW 2.2497</strain>
    </source>
</reference>